<dbReference type="Gene3D" id="3.90.226.10">
    <property type="entry name" value="2-enoyl-CoA Hydratase, Chain A, domain 1"/>
    <property type="match status" value="1"/>
</dbReference>
<name>A0AAD2G9S1_9STRA</name>
<comment type="similarity">
    <text evidence="3">In the N-terminal section; belongs to the enoyl-CoA hydratase/isomerase family.</text>
</comment>
<evidence type="ECO:0000256" key="3">
    <source>
        <dbReference type="ARBA" id="ARBA00008750"/>
    </source>
</evidence>
<dbReference type="GO" id="GO:0016853">
    <property type="term" value="F:isomerase activity"/>
    <property type="evidence" value="ECO:0007669"/>
    <property type="project" value="UniProtKB-KW"/>
</dbReference>
<dbReference type="EMBL" id="CAKOGP040002313">
    <property type="protein sequence ID" value="CAJ1967007.1"/>
    <property type="molecule type" value="Genomic_DNA"/>
</dbReference>
<evidence type="ECO:0000256" key="2">
    <source>
        <dbReference type="ARBA" id="ARBA00005005"/>
    </source>
</evidence>
<accession>A0AAD2G9S1</accession>
<evidence type="ECO:0000256" key="13">
    <source>
        <dbReference type="RuleBase" id="RU003707"/>
    </source>
</evidence>
<dbReference type="GO" id="GO:0005777">
    <property type="term" value="C:peroxisome"/>
    <property type="evidence" value="ECO:0007669"/>
    <property type="project" value="UniProtKB-SubCell"/>
</dbReference>
<evidence type="ECO:0000256" key="11">
    <source>
        <dbReference type="ARBA" id="ARBA00023239"/>
    </source>
</evidence>
<keyword evidence="11" id="KW-0456">Lyase</keyword>
<evidence type="ECO:0000256" key="7">
    <source>
        <dbReference type="ARBA" id="ARBA00023027"/>
    </source>
</evidence>
<dbReference type="Proteomes" id="UP001295423">
    <property type="component" value="Unassembled WGS sequence"/>
</dbReference>
<dbReference type="AlphaFoldDB" id="A0AAD2G9S1"/>
<dbReference type="GO" id="GO:0070403">
    <property type="term" value="F:NAD+ binding"/>
    <property type="evidence" value="ECO:0007669"/>
    <property type="project" value="InterPro"/>
</dbReference>
<dbReference type="CDD" id="cd06558">
    <property type="entry name" value="crotonase-like"/>
    <property type="match status" value="1"/>
</dbReference>
<keyword evidence="5" id="KW-0276">Fatty acid metabolism</keyword>
<evidence type="ECO:0000259" key="14">
    <source>
        <dbReference type="Pfam" id="PF00725"/>
    </source>
</evidence>
<dbReference type="InterPro" id="IPR036291">
    <property type="entry name" value="NAD(P)-bd_dom_sf"/>
</dbReference>
<dbReference type="GO" id="GO:0006635">
    <property type="term" value="P:fatty acid beta-oxidation"/>
    <property type="evidence" value="ECO:0007669"/>
    <property type="project" value="TreeGrafter"/>
</dbReference>
<evidence type="ECO:0000256" key="12">
    <source>
        <dbReference type="ARBA" id="ARBA00023268"/>
    </source>
</evidence>
<evidence type="ECO:0000313" key="17">
    <source>
        <dbReference type="Proteomes" id="UP001295423"/>
    </source>
</evidence>
<evidence type="ECO:0000256" key="9">
    <source>
        <dbReference type="ARBA" id="ARBA00023140"/>
    </source>
</evidence>
<comment type="similarity">
    <text evidence="13">Belongs to the enoyl-CoA hydratase/isomerase family.</text>
</comment>
<feature type="domain" description="3-hydroxyacyl-CoA dehydrogenase NAD binding" evidence="15">
    <location>
        <begin position="303"/>
        <end position="483"/>
    </location>
</feature>
<dbReference type="Pfam" id="PF02737">
    <property type="entry name" value="3HCDH_N"/>
    <property type="match status" value="1"/>
</dbReference>
<keyword evidence="7" id="KW-0520">NAD</keyword>
<dbReference type="SUPFAM" id="SSF51735">
    <property type="entry name" value="NAD(P)-binding Rossmann-fold domains"/>
    <property type="match status" value="1"/>
</dbReference>
<dbReference type="Gene3D" id="3.40.50.720">
    <property type="entry name" value="NAD(P)-binding Rossmann-like Domain"/>
    <property type="match status" value="1"/>
</dbReference>
<comment type="pathway">
    <text evidence="2">Lipid metabolism; fatty acid beta-oxidation.</text>
</comment>
<evidence type="ECO:0000259" key="15">
    <source>
        <dbReference type="Pfam" id="PF02737"/>
    </source>
</evidence>
<keyword evidence="12" id="KW-0511">Multifunctional enzyme</keyword>
<protein>
    <recommendedName>
        <fullName evidence="18">Enoyl-CoA hydratase</fullName>
    </recommendedName>
</protein>
<dbReference type="Pfam" id="PF00725">
    <property type="entry name" value="3HCDH"/>
    <property type="match status" value="2"/>
</dbReference>
<feature type="domain" description="3-hydroxyacyl-CoA dehydrogenase C-terminal" evidence="14">
    <location>
        <begin position="625"/>
        <end position="711"/>
    </location>
</feature>
<dbReference type="SUPFAM" id="SSF52096">
    <property type="entry name" value="ClpP/crotonase"/>
    <property type="match status" value="1"/>
</dbReference>
<evidence type="ECO:0000313" key="16">
    <source>
        <dbReference type="EMBL" id="CAJ1967007.1"/>
    </source>
</evidence>
<evidence type="ECO:0000256" key="1">
    <source>
        <dbReference type="ARBA" id="ARBA00004275"/>
    </source>
</evidence>
<dbReference type="InterPro" id="IPR029045">
    <property type="entry name" value="ClpP/crotonase-like_dom_sf"/>
</dbReference>
<dbReference type="PROSITE" id="PS00166">
    <property type="entry name" value="ENOYL_COA_HYDRATASE"/>
    <property type="match status" value="1"/>
</dbReference>
<organism evidence="16 17">
    <name type="scientific">Cylindrotheca closterium</name>
    <dbReference type="NCBI Taxonomy" id="2856"/>
    <lineage>
        <taxon>Eukaryota</taxon>
        <taxon>Sar</taxon>
        <taxon>Stramenopiles</taxon>
        <taxon>Ochrophyta</taxon>
        <taxon>Bacillariophyta</taxon>
        <taxon>Bacillariophyceae</taxon>
        <taxon>Bacillariophycidae</taxon>
        <taxon>Bacillariales</taxon>
        <taxon>Bacillariaceae</taxon>
        <taxon>Cylindrotheca</taxon>
    </lineage>
</organism>
<keyword evidence="17" id="KW-1185">Reference proteome</keyword>
<evidence type="ECO:0000256" key="5">
    <source>
        <dbReference type="ARBA" id="ARBA00022832"/>
    </source>
</evidence>
<keyword evidence="6" id="KW-0560">Oxidoreductase</keyword>
<keyword evidence="9" id="KW-0576">Peroxisome</keyword>
<dbReference type="GO" id="GO:0003857">
    <property type="term" value="F:(3S)-3-hydroxyacyl-CoA dehydrogenase (NAD+) activity"/>
    <property type="evidence" value="ECO:0007669"/>
    <property type="project" value="TreeGrafter"/>
</dbReference>
<proteinExistence type="inferred from homology"/>
<reference evidence="16" key="1">
    <citation type="submission" date="2023-08" db="EMBL/GenBank/DDBJ databases">
        <authorList>
            <person name="Audoor S."/>
            <person name="Bilcke G."/>
        </authorList>
    </citation>
    <scope>NUCLEOTIDE SEQUENCE</scope>
</reference>
<dbReference type="InterPro" id="IPR006108">
    <property type="entry name" value="3HC_DH_C"/>
</dbReference>
<evidence type="ECO:0000256" key="10">
    <source>
        <dbReference type="ARBA" id="ARBA00023235"/>
    </source>
</evidence>
<dbReference type="InterPro" id="IPR008927">
    <property type="entry name" value="6-PGluconate_DH-like_C_sf"/>
</dbReference>
<comment type="subunit">
    <text evidence="4">Monomer.</text>
</comment>
<sequence>MTVHIIDFSRASSNPLNPLGLNLRKHIWEELDKALNNEEVTSVLLTGGKSGNFSAGADIKEFSQLDSVATGTNVYSLVDVVDKIENFSKPIVAAISGVALGGGLEVALSSHYRIANKSSKFGLPEVNVGVIPGAGGTQRLPRLVGFQTALTMILTGKPIKAEKAKQSGLVDHITSNGESVLTSGIKWAEWAALMPLVGRRVGSLKIKETVEEVEIIASVAGKRLPPQNKGGQGLRAAIEATKACTKPIKEGCTVELNLFLQTLAGEEGKAKRHAFFAVRKAQKPLGKPPSQHPLLQKSVASETVAVVGAGLMGSGICMVLLQAGFTVYLVDVYKESLDKGVAFLRGTIQSYVKRGRMTEEIAAKMLKSMKPTQKFEDLAACSLVVEAVIEDMKIKKKIFSSLDKITSPSCIILSNTSTLDIDEMASAVSPQRQSQFAGWHFFSPAHIMKLVEIVAGKATSPATICVLQSLTRRIGKIGVVVGNCDGFVGNRMLISYSAETALLLEEGAGSVPTIDKAFINFGMAMGPLQMGDMAGLDIGYNIRKQRGWIGGGTAARSMPKPARYPEVADVIVADYKRLGQKSGKGWYDYDKNIGKGRKPLPSKEVDALVRRYVKHGSKSLAEKEIIERVLFPLVNEGFKCLEEGVAQQPSDIDVVYLYGYGWPVFHGGPMYWADHQVGLEYMLSRLRTFAKQFPDTDYYQPSKLLETCVTMQVTVEQYFELGINKRQTGGLVAKL</sequence>
<dbReference type="FunFam" id="1.10.1040.50:FF:000006">
    <property type="entry name" value="Peroxisomal bifunctional enzyme"/>
    <property type="match status" value="1"/>
</dbReference>
<dbReference type="InterPro" id="IPR006176">
    <property type="entry name" value="3-OHacyl-CoA_DH_NAD-bd"/>
</dbReference>
<evidence type="ECO:0000256" key="8">
    <source>
        <dbReference type="ARBA" id="ARBA00023098"/>
    </source>
</evidence>
<keyword evidence="10" id="KW-0413">Isomerase</keyword>
<gene>
    <name evidence="16" type="ORF">CYCCA115_LOCUS22565</name>
</gene>
<dbReference type="Pfam" id="PF00378">
    <property type="entry name" value="ECH_1"/>
    <property type="match status" value="1"/>
</dbReference>
<dbReference type="Gene3D" id="1.10.1040.50">
    <property type="match status" value="1"/>
</dbReference>
<dbReference type="FunFam" id="3.40.50.720:FF:000009">
    <property type="entry name" value="Fatty oxidation complex, alpha subunit"/>
    <property type="match status" value="1"/>
</dbReference>
<dbReference type="PANTHER" id="PTHR23309">
    <property type="entry name" value="3-HYDROXYACYL-COA DEHYROGENASE"/>
    <property type="match status" value="1"/>
</dbReference>
<dbReference type="PANTHER" id="PTHR23309:SF49">
    <property type="entry name" value="PEROXISOMAL BIFUNCTIONAL ENZYME"/>
    <property type="match status" value="1"/>
</dbReference>
<dbReference type="GO" id="GO:0004300">
    <property type="term" value="F:enoyl-CoA hydratase activity"/>
    <property type="evidence" value="ECO:0007669"/>
    <property type="project" value="UniProtKB-ARBA"/>
</dbReference>
<comment type="caution">
    <text evidence="16">The sequence shown here is derived from an EMBL/GenBank/DDBJ whole genome shotgun (WGS) entry which is preliminary data.</text>
</comment>
<dbReference type="InterPro" id="IPR018376">
    <property type="entry name" value="Enoyl-CoA_hyd/isom_CS"/>
</dbReference>
<evidence type="ECO:0000256" key="4">
    <source>
        <dbReference type="ARBA" id="ARBA00011245"/>
    </source>
</evidence>
<dbReference type="SUPFAM" id="SSF48179">
    <property type="entry name" value="6-phosphogluconate dehydrogenase C-terminal domain-like"/>
    <property type="match status" value="2"/>
</dbReference>
<feature type="domain" description="3-hydroxyacyl-CoA dehydrogenase C-terminal" evidence="14">
    <location>
        <begin position="486"/>
        <end position="589"/>
    </location>
</feature>
<comment type="subcellular location">
    <subcellularLocation>
        <location evidence="1">Peroxisome</location>
    </subcellularLocation>
</comment>
<dbReference type="InterPro" id="IPR001753">
    <property type="entry name" value="Enoyl-CoA_hydra/iso"/>
</dbReference>
<keyword evidence="8" id="KW-0443">Lipid metabolism</keyword>
<evidence type="ECO:0008006" key="18">
    <source>
        <dbReference type="Google" id="ProtNLM"/>
    </source>
</evidence>
<evidence type="ECO:0000256" key="6">
    <source>
        <dbReference type="ARBA" id="ARBA00023002"/>
    </source>
</evidence>